<dbReference type="OrthoDB" id="9807089at2"/>
<dbReference type="GO" id="GO:0034618">
    <property type="term" value="F:arginine binding"/>
    <property type="evidence" value="ECO:0007669"/>
    <property type="project" value="InterPro"/>
</dbReference>
<evidence type="ECO:0000256" key="8">
    <source>
        <dbReference type="NCBIfam" id="TIGR01529"/>
    </source>
</evidence>
<dbReference type="AlphaFoldDB" id="A0A3G1KNR4"/>
<dbReference type="KEGG" id="fwa:DCMF_04005"/>
<name>A0A3G1KNR4_FORW1</name>
<comment type="function">
    <text evidence="7">Regulates arginine biosynthesis genes.</text>
</comment>
<evidence type="ECO:0000259" key="10">
    <source>
        <dbReference type="Pfam" id="PF02863"/>
    </source>
</evidence>
<sequence length="151" mass="17224">MKTPRQRKIQEIIETQDVETQFELTEVLRKLGFEVTQATVSRDIKELGLVKVPAGLNRSKYSMPGKIPFVNVYERTKRMFMDNVTNMDFSENLILIRTLPGVAQAVASCVDHLDWKEIIGTVAGDDTIMVVVKPKELVQIVLKRFNSLMNQ</sequence>
<gene>
    <name evidence="7" type="primary">argR</name>
    <name evidence="11" type="ORF">DCMF_04005</name>
</gene>
<dbReference type="UniPathway" id="UPA00068"/>
<dbReference type="Proteomes" id="UP000323521">
    <property type="component" value="Chromosome"/>
</dbReference>
<evidence type="ECO:0000256" key="7">
    <source>
        <dbReference type="HAMAP-Rule" id="MF_00173"/>
    </source>
</evidence>
<dbReference type="PANTHER" id="PTHR34471:SF1">
    <property type="entry name" value="ARGININE REPRESSOR"/>
    <property type="match status" value="1"/>
</dbReference>
<dbReference type="Gene3D" id="3.30.1360.40">
    <property type="match status" value="1"/>
</dbReference>
<evidence type="ECO:0000313" key="11">
    <source>
        <dbReference type="EMBL" id="ATW24060.1"/>
    </source>
</evidence>
<dbReference type="PRINTS" id="PR01467">
    <property type="entry name" value="ARGREPRESSOR"/>
</dbReference>
<evidence type="ECO:0000313" key="12">
    <source>
        <dbReference type="Proteomes" id="UP000323521"/>
    </source>
</evidence>
<evidence type="ECO:0000256" key="3">
    <source>
        <dbReference type="ARBA" id="ARBA00022490"/>
    </source>
</evidence>
<feature type="domain" description="Arginine repressor C-terminal" evidence="10">
    <location>
        <begin position="80"/>
        <end position="146"/>
    </location>
</feature>
<keyword evidence="4 7" id="KW-0805">Transcription regulation</keyword>
<comment type="subcellular location">
    <subcellularLocation>
        <location evidence="1 7">Cytoplasm</location>
    </subcellularLocation>
</comment>
<keyword evidence="7" id="KW-0055">Arginine biosynthesis</keyword>
<dbReference type="GO" id="GO:0003700">
    <property type="term" value="F:DNA-binding transcription factor activity"/>
    <property type="evidence" value="ECO:0007669"/>
    <property type="project" value="UniProtKB-UniRule"/>
</dbReference>
<dbReference type="Pfam" id="PF02863">
    <property type="entry name" value="Arg_repressor_C"/>
    <property type="match status" value="1"/>
</dbReference>
<dbReference type="GO" id="GO:1900079">
    <property type="term" value="P:regulation of arginine biosynthetic process"/>
    <property type="evidence" value="ECO:0007669"/>
    <property type="project" value="UniProtKB-UniRule"/>
</dbReference>
<keyword evidence="7" id="KW-0678">Repressor</keyword>
<dbReference type="PANTHER" id="PTHR34471">
    <property type="entry name" value="ARGININE REPRESSOR"/>
    <property type="match status" value="1"/>
</dbReference>
<dbReference type="NCBIfam" id="TIGR01529">
    <property type="entry name" value="argR_whole"/>
    <property type="match status" value="1"/>
</dbReference>
<dbReference type="SUPFAM" id="SSF46785">
    <property type="entry name" value="Winged helix' DNA-binding domain"/>
    <property type="match status" value="1"/>
</dbReference>
<dbReference type="GO" id="GO:0005737">
    <property type="term" value="C:cytoplasm"/>
    <property type="evidence" value="ECO:0007669"/>
    <property type="project" value="UniProtKB-SubCell"/>
</dbReference>
<keyword evidence="7" id="KW-0028">Amino-acid biosynthesis</keyword>
<dbReference type="InterPro" id="IPR001669">
    <property type="entry name" value="Arg_repress"/>
</dbReference>
<dbReference type="InterPro" id="IPR020900">
    <property type="entry name" value="Arg_repress_DNA-bd"/>
</dbReference>
<reference evidence="11 12" key="1">
    <citation type="submission" date="2016-10" db="EMBL/GenBank/DDBJ databases">
        <title>Complete Genome Sequence of Peptococcaceae strain DCMF.</title>
        <authorList>
            <person name="Edwards R.J."/>
            <person name="Holland S.I."/>
            <person name="Deshpande N.P."/>
            <person name="Wong Y.K."/>
            <person name="Ertan H."/>
            <person name="Manefield M."/>
            <person name="Russell T.L."/>
            <person name="Lee M.J."/>
        </authorList>
    </citation>
    <scope>NUCLEOTIDE SEQUENCE [LARGE SCALE GENOMIC DNA]</scope>
    <source>
        <strain evidence="11 12">DCMF</strain>
    </source>
</reference>
<evidence type="ECO:0000256" key="4">
    <source>
        <dbReference type="ARBA" id="ARBA00023015"/>
    </source>
</evidence>
<dbReference type="HAMAP" id="MF_00173">
    <property type="entry name" value="Arg_repressor"/>
    <property type="match status" value="1"/>
</dbReference>
<dbReference type="RefSeq" id="WP_148133239.1">
    <property type="nucleotide sequence ID" value="NZ_CP017634.1"/>
</dbReference>
<accession>A0A3G1KNR4</accession>
<dbReference type="InterPro" id="IPR036251">
    <property type="entry name" value="Arg_repress_C_sf"/>
</dbReference>
<keyword evidence="5 7" id="KW-0238">DNA-binding</keyword>
<dbReference type="InterPro" id="IPR036388">
    <property type="entry name" value="WH-like_DNA-bd_sf"/>
</dbReference>
<dbReference type="Gene3D" id="1.10.10.10">
    <property type="entry name" value="Winged helix-like DNA-binding domain superfamily/Winged helix DNA-binding domain"/>
    <property type="match status" value="1"/>
</dbReference>
<feature type="domain" description="Arginine repressor DNA-binding" evidence="9">
    <location>
        <begin position="2"/>
        <end position="65"/>
    </location>
</feature>
<keyword evidence="6 7" id="KW-0804">Transcription</keyword>
<dbReference type="EMBL" id="CP017634">
    <property type="protein sequence ID" value="ATW24060.1"/>
    <property type="molecule type" value="Genomic_DNA"/>
</dbReference>
<dbReference type="SUPFAM" id="SSF55252">
    <property type="entry name" value="C-terminal domain of arginine repressor"/>
    <property type="match status" value="1"/>
</dbReference>
<dbReference type="InterPro" id="IPR020899">
    <property type="entry name" value="Arg_repress_C"/>
</dbReference>
<evidence type="ECO:0000256" key="1">
    <source>
        <dbReference type="ARBA" id="ARBA00004496"/>
    </source>
</evidence>
<dbReference type="InterPro" id="IPR036390">
    <property type="entry name" value="WH_DNA-bd_sf"/>
</dbReference>
<organism evidence="11 12">
    <name type="scientific">Formimonas warabiya</name>
    <dbReference type="NCBI Taxonomy" id="1761012"/>
    <lineage>
        <taxon>Bacteria</taxon>
        <taxon>Bacillati</taxon>
        <taxon>Bacillota</taxon>
        <taxon>Clostridia</taxon>
        <taxon>Eubacteriales</taxon>
        <taxon>Peptococcaceae</taxon>
        <taxon>Candidatus Formimonas</taxon>
    </lineage>
</organism>
<evidence type="ECO:0000256" key="5">
    <source>
        <dbReference type="ARBA" id="ARBA00023125"/>
    </source>
</evidence>
<evidence type="ECO:0000256" key="2">
    <source>
        <dbReference type="ARBA" id="ARBA00008316"/>
    </source>
</evidence>
<evidence type="ECO:0000256" key="6">
    <source>
        <dbReference type="ARBA" id="ARBA00023163"/>
    </source>
</evidence>
<dbReference type="Pfam" id="PF01316">
    <property type="entry name" value="Arg_repressor"/>
    <property type="match status" value="1"/>
</dbReference>
<proteinExistence type="inferred from homology"/>
<dbReference type="GO" id="GO:0006526">
    <property type="term" value="P:L-arginine biosynthetic process"/>
    <property type="evidence" value="ECO:0007669"/>
    <property type="project" value="UniProtKB-UniPathway"/>
</dbReference>
<dbReference type="GO" id="GO:0003677">
    <property type="term" value="F:DNA binding"/>
    <property type="evidence" value="ECO:0007669"/>
    <property type="project" value="UniProtKB-KW"/>
</dbReference>
<dbReference type="GO" id="GO:0051259">
    <property type="term" value="P:protein complex oligomerization"/>
    <property type="evidence" value="ECO:0007669"/>
    <property type="project" value="InterPro"/>
</dbReference>
<keyword evidence="3 7" id="KW-0963">Cytoplasm</keyword>
<keyword evidence="12" id="KW-1185">Reference proteome</keyword>
<evidence type="ECO:0000259" key="9">
    <source>
        <dbReference type="Pfam" id="PF01316"/>
    </source>
</evidence>
<comment type="pathway">
    <text evidence="7">Amino-acid biosynthesis; L-arginine biosynthesis [regulation].</text>
</comment>
<protein>
    <recommendedName>
        <fullName evidence="7 8">Arginine repressor</fullName>
    </recommendedName>
</protein>
<comment type="similarity">
    <text evidence="2 7">Belongs to the ArgR family.</text>
</comment>